<feature type="compositionally biased region" description="Polar residues" evidence="1">
    <location>
        <begin position="49"/>
        <end position="60"/>
    </location>
</feature>
<gene>
    <name evidence="2" type="ORF">TrRE_jg10961</name>
</gene>
<dbReference type="OrthoDB" id="10435051at2759"/>
<reference evidence="2" key="1">
    <citation type="submission" date="2022-07" db="EMBL/GenBank/DDBJ databases">
        <title>Genome analysis of Parmales, a sister group of diatoms, reveals the evolutionary specialization of diatoms from phago-mixotrophs to photoautotrophs.</title>
        <authorList>
            <person name="Ban H."/>
            <person name="Sato S."/>
            <person name="Yoshikawa S."/>
            <person name="Kazumasa Y."/>
            <person name="Nakamura Y."/>
            <person name="Ichinomiya M."/>
            <person name="Saitoh K."/>
            <person name="Sato N."/>
            <person name="Blanc-Mathieu R."/>
            <person name="Endo H."/>
            <person name="Kuwata A."/>
            <person name="Ogata H."/>
        </authorList>
    </citation>
    <scope>NUCLEOTIDE SEQUENCE</scope>
</reference>
<feature type="compositionally biased region" description="Basic and acidic residues" evidence="1">
    <location>
        <begin position="1"/>
        <end position="12"/>
    </location>
</feature>
<feature type="region of interest" description="Disordered" evidence="1">
    <location>
        <begin position="470"/>
        <end position="503"/>
    </location>
</feature>
<feature type="compositionally biased region" description="Basic residues" evidence="1">
    <location>
        <begin position="483"/>
        <end position="496"/>
    </location>
</feature>
<protein>
    <submittedName>
        <fullName evidence="2">Uncharacterized protein</fullName>
    </submittedName>
</protein>
<dbReference type="Proteomes" id="UP001165082">
    <property type="component" value="Unassembled WGS sequence"/>
</dbReference>
<evidence type="ECO:0000256" key="1">
    <source>
        <dbReference type="SAM" id="MobiDB-lite"/>
    </source>
</evidence>
<evidence type="ECO:0000313" key="3">
    <source>
        <dbReference type="Proteomes" id="UP001165082"/>
    </source>
</evidence>
<proteinExistence type="predicted"/>
<sequence length="503" mass="53918">MDKKGTKSHGDSGRFNLPQKRKPYLLIKSNNPSLHPKPTSARDPKKNETTTPRSIPSCPTSLPCLQPFPPCQSPSRSHGPVREDLSSTSPPPPRIMTTTTTTSMVRGNANASAPPSAFDLMMKEAKKNAAPPSATPTSFARPNRIAVLKSLHPQPILNCIKSALAAAATINQARPAFPAVAEAIYEGQRAIFDSKSVVTAMESGVVHSLDTPSPSGVVAITSWTLRENIHMTAAVTSYDNRSSSSTFSQAHDYVALRPGGEEGPVVTFALTLAMHETLRGSKAPLLPGQLHMLLDACPLAEGDHNAKHRTTNAYLPPSVLDEASELTLSVILRHYFAGTMDISVLVLQSSALVGSLRSVVRKLDLSKGTTAASRKLVLSEGTADTYRLYNLESPQVWFGTAKQTGLSLLSDDLTGKGLVERKAAGGRIGNKEGKAAGGRKGKVDDAKASANALRLRRRKAKALAAIAAMPPEEAAVAEEERKRKQRVRVQKSRDKKKAREAEL</sequence>
<comment type="caution">
    <text evidence="2">The sequence shown here is derived from an EMBL/GenBank/DDBJ whole genome shotgun (WGS) entry which is preliminary data.</text>
</comment>
<dbReference type="AlphaFoldDB" id="A0A9W7G7U7"/>
<accession>A0A9W7G7U7</accession>
<keyword evidence="3" id="KW-1185">Reference proteome</keyword>
<organism evidence="2 3">
    <name type="scientific">Triparma retinervis</name>
    <dbReference type="NCBI Taxonomy" id="2557542"/>
    <lineage>
        <taxon>Eukaryota</taxon>
        <taxon>Sar</taxon>
        <taxon>Stramenopiles</taxon>
        <taxon>Ochrophyta</taxon>
        <taxon>Bolidophyceae</taxon>
        <taxon>Parmales</taxon>
        <taxon>Triparmaceae</taxon>
        <taxon>Triparma</taxon>
    </lineage>
</organism>
<evidence type="ECO:0000313" key="2">
    <source>
        <dbReference type="EMBL" id="GMI35843.1"/>
    </source>
</evidence>
<dbReference type="EMBL" id="BRXZ01007913">
    <property type="protein sequence ID" value="GMI35843.1"/>
    <property type="molecule type" value="Genomic_DNA"/>
</dbReference>
<name>A0A9W7G7U7_9STRA</name>
<feature type="region of interest" description="Disordered" evidence="1">
    <location>
        <begin position="1"/>
        <end position="99"/>
    </location>
</feature>